<proteinExistence type="predicted"/>
<sequence>KSCDITSVYDPIRDEHISVAEAVSTGLLDFKSGTYNDPASLDPVPLYQAFEEGLIHGKVRDSHAEKVDNQELKSISNAQRSNTLSGQDTTTRLEPSNRQEHLTESQIRKTVPVTNNAIKASPTMAQSQTQGPVVTAVKQKSMTITAVVDPVTGKELPMSEAIGQGIFDPDKGVVINTRTGEHIYLDRAIDIGLISAEVEEENRTQEMVIMNGILITQVKDPQTGKLISVSEAIKNRILDNEAGTYNDSTGPVSLKEALKQGLIDGKDTSETGVSEQKKQDNKQIDITSVFDPQSGRRLGLEEAVKRGILDENCTVF</sequence>
<dbReference type="SUPFAM" id="SSF75399">
    <property type="entry name" value="Plakin repeat"/>
    <property type="match status" value="2"/>
</dbReference>
<dbReference type="Gene3D" id="3.90.1290.10">
    <property type="entry name" value="Plakin repeat"/>
    <property type="match status" value="2"/>
</dbReference>
<dbReference type="InterPro" id="IPR001101">
    <property type="entry name" value="Plectin_repeat"/>
</dbReference>
<name>A0A0B6Z768_9EUPU</name>
<feature type="compositionally biased region" description="Polar residues" evidence="1">
    <location>
        <begin position="72"/>
        <end position="94"/>
    </location>
</feature>
<dbReference type="AlphaFoldDB" id="A0A0B6Z768"/>
<organism evidence="2">
    <name type="scientific">Arion vulgaris</name>
    <dbReference type="NCBI Taxonomy" id="1028688"/>
    <lineage>
        <taxon>Eukaryota</taxon>
        <taxon>Metazoa</taxon>
        <taxon>Spiralia</taxon>
        <taxon>Lophotrochozoa</taxon>
        <taxon>Mollusca</taxon>
        <taxon>Gastropoda</taxon>
        <taxon>Heterobranchia</taxon>
        <taxon>Euthyneura</taxon>
        <taxon>Panpulmonata</taxon>
        <taxon>Eupulmonata</taxon>
        <taxon>Stylommatophora</taxon>
        <taxon>Helicina</taxon>
        <taxon>Arionoidea</taxon>
        <taxon>Arionidae</taxon>
        <taxon>Arion</taxon>
    </lineage>
</organism>
<reference evidence="2" key="1">
    <citation type="submission" date="2014-12" db="EMBL/GenBank/DDBJ databases">
        <title>Insight into the proteome of Arion vulgaris.</title>
        <authorList>
            <person name="Aradska J."/>
            <person name="Bulat T."/>
            <person name="Smidak R."/>
            <person name="Sarate P."/>
            <person name="Gangsoo J."/>
            <person name="Sialana F."/>
            <person name="Bilban M."/>
            <person name="Lubec G."/>
        </authorList>
    </citation>
    <scope>NUCLEOTIDE SEQUENCE</scope>
    <source>
        <tissue evidence="2">Skin</tissue>
    </source>
</reference>
<evidence type="ECO:0000313" key="2">
    <source>
        <dbReference type="EMBL" id="CEK63545.1"/>
    </source>
</evidence>
<feature type="compositionally biased region" description="Basic and acidic residues" evidence="1">
    <location>
        <begin position="95"/>
        <end position="107"/>
    </location>
</feature>
<dbReference type="GO" id="GO:0005856">
    <property type="term" value="C:cytoskeleton"/>
    <property type="evidence" value="ECO:0007669"/>
    <property type="project" value="InterPro"/>
</dbReference>
<feature type="non-terminal residue" evidence="2">
    <location>
        <position position="1"/>
    </location>
</feature>
<dbReference type="InterPro" id="IPR035915">
    <property type="entry name" value="Plakin_repeat_sf"/>
</dbReference>
<dbReference type="Pfam" id="PF00681">
    <property type="entry name" value="Plectin"/>
    <property type="match status" value="2"/>
</dbReference>
<accession>A0A0B6Z768</accession>
<dbReference type="SMART" id="SM00250">
    <property type="entry name" value="PLEC"/>
    <property type="match status" value="4"/>
</dbReference>
<feature type="region of interest" description="Disordered" evidence="1">
    <location>
        <begin position="65"/>
        <end position="110"/>
    </location>
</feature>
<protein>
    <submittedName>
        <fullName evidence="2">Uncharacterized protein</fullName>
    </submittedName>
</protein>
<gene>
    <name evidence="2" type="primary">ORF48656</name>
</gene>
<evidence type="ECO:0000256" key="1">
    <source>
        <dbReference type="SAM" id="MobiDB-lite"/>
    </source>
</evidence>
<dbReference type="EMBL" id="HACG01016680">
    <property type="protein sequence ID" value="CEK63545.1"/>
    <property type="molecule type" value="Transcribed_RNA"/>
</dbReference>
<feature type="non-terminal residue" evidence="2">
    <location>
        <position position="316"/>
    </location>
</feature>